<keyword evidence="5 7" id="KW-1133">Transmembrane helix</keyword>
<keyword evidence="4 7" id="KW-0812">Transmembrane</keyword>
<keyword evidence="2" id="KW-0813">Transport</keyword>
<name>A0ABP5W8N5_9ACTN</name>
<sequence>MTADQNTAPSEPAGIDRRRSASAFWRYWTGSTVSGVGDAVTTVALPLMAVGVLGASSFEVSLLTAAQYAAWIAIGLPAGVIVQRLPLRGTQVAMDLIRAAAVLSVPVAAALDVLHLAHLVVVALVLGLATVVFDVGNSSFLPSIVSKEELTARNSLTSASASATQLGGPSLGGVLVQFCGAAFSLVLDAVSYVISAVLLRSLPRPERTKAEAGRASTLQLIREGWRFVVQHPVIRPCVAAATLTNFICGAFMALLPVFLVRTLDAPAGLVGVLIATEGVGSLVGAALTPRLVRRFGGARAILCTSLLGATAALLMPLAGSGWGYLVFGLGNIGFGCGVVVLSILTRTHRQTVTPPELLPRVMATVRFVSWGAVPFGALTAGASASLLGNRGGLWLICALAFLAPAALWASPLRRMRDLT</sequence>
<evidence type="ECO:0000256" key="4">
    <source>
        <dbReference type="ARBA" id="ARBA00022692"/>
    </source>
</evidence>
<dbReference type="PANTHER" id="PTHR23513">
    <property type="entry name" value="INTEGRAL MEMBRANE EFFLUX PROTEIN-RELATED"/>
    <property type="match status" value="1"/>
</dbReference>
<feature type="transmembrane region" description="Helical" evidence="7">
    <location>
        <begin position="27"/>
        <end position="48"/>
    </location>
</feature>
<comment type="subcellular location">
    <subcellularLocation>
        <location evidence="1">Cell membrane</location>
        <topology evidence="1">Multi-pass membrane protein</topology>
    </subcellularLocation>
</comment>
<feature type="transmembrane region" description="Helical" evidence="7">
    <location>
        <begin position="393"/>
        <end position="412"/>
    </location>
</feature>
<accession>A0ABP5W8N5</accession>
<protein>
    <submittedName>
        <fullName evidence="8">MFS transporter</fullName>
    </submittedName>
</protein>
<keyword evidence="6 7" id="KW-0472">Membrane</keyword>
<evidence type="ECO:0000256" key="5">
    <source>
        <dbReference type="ARBA" id="ARBA00022989"/>
    </source>
</evidence>
<feature type="transmembrane region" description="Helical" evidence="7">
    <location>
        <begin position="237"/>
        <end position="259"/>
    </location>
</feature>
<evidence type="ECO:0000256" key="2">
    <source>
        <dbReference type="ARBA" id="ARBA00022448"/>
    </source>
</evidence>
<dbReference type="InterPro" id="IPR010290">
    <property type="entry name" value="TM_effector"/>
</dbReference>
<comment type="caution">
    <text evidence="8">The sequence shown here is derived from an EMBL/GenBank/DDBJ whole genome shotgun (WGS) entry which is preliminary data.</text>
</comment>
<evidence type="ECO:0000256" key="6">
    <source>
        <dbReference type="ARBA" id="ARBA00023136"/>
    </source>
</evidence>
<dbReference type="InterPro" id="IPR036259">
    <property type="entry name" value="MFS_trans_sf"/>
</dbReference>
<feature type="transmembrane region" description="Helical" evidence="7">
    <location>
        <begin position="300"/>
        <end position="318"/>
    </location>
</feature>
<feature type="transmembrane region" description="Helical" evidence="7">
    <location>
        <begin position="365"/>
        <end position="387"/>
    </location>
</feature>
<evidence type="ECO:0000256" key="3">
    <source>
        <dbReference type="ARBA" id="ARBA00022475"/>
    </source>
</evidence>
<dbReference type="Proteomes" id="UP001500460">
    <property type="component" value="Unassembled WGS sequence"/>
</dbReference>
<keyword evidence="3" id="KW-1003">Cell membrane</keyword>
<dbReference type="CDD" id="cd06173">
    <property type="entry name" value="MFS_MefA_like"/>
    <property type="match status" value="1"/>
</dbReference>
<feature type="transmembrane region" description="Helical" evidence="7">
    <location>
        <begin position="68"/>
        <end position="87"/>
    </location>
</feature>
<feature type="transmembrane region" description="Helical" evidence="7">
    <location>
        <begin position="324"/>
        <end position="344"/>
    </location>
</feature>
<keyword evidence="9" id="KW-1185">Reference proteome</keyword>
<dbReference type="Gene3D" id="1.20.1250.20">
    <property type="entry name" value="MFS general substrate transporter like domains"/>
    <property type="match status" value="1"/>
</dbReference>
<gene>
    <name evidence="8" type="ORF">GCM10010421_05240</name>
</gene>
<dbReference type="SUPFAM" id="SSF103473">
    <property type="entry name" value="MFS general substrate transporter"/>
    <property type="match status" value="1"/>
</dbReference>
<reference evidence="9" key="1">
    <citation type="journal article" date="2019" name="Int. J. Syst. Evol. Microbiol.">
        <title>The Global Catalogue of Microorganisms (GCM) 10K type strain sequencing project: providing services to taxonomists for standard genome sequencing and annotation.</title>
        <authorList>
            <consortium name="The Broad Institute Genomics Platform"/>
            <consortium name="The Broad Institute Genome Sequencing Center for Infectious Disease"/>
            <person name="Wu L."/>
            <person name="Ma J."/>
        </authorList>
    </citation>
    <scope>NUCLEOTIDE SEQUENCE [LARGE SCALE GENOMIC DNA]</scope>
    <source>
        <strain evidence="9">JCM 6922</strain>
    </source>
</reference>
<dbReference type="EMBL" id="BAAATK010000002">
    <property type="protein sequence ID" value="GAA2422258.1"/>
    <property type="molecule type" value="Genomic_DNA"/>
</dbReference>
<evidence type="ECO:0000256" key="7">
    <source>
        <dbReference type="SAM" id="Phobius"/>
    </source>
</evidence>
<evidence type="ECO:0000313" key="8">
    <source>
        <dbReference type="EMBL" id="GAA2422258.1"/>
    </source>
</evidence>
<feature type="transmembrane region" description="Helical" evidence="7">
    <location>
        <begin position="265"/>
        <end position="288"/>
    </location>
</feature>
<dbReference type="Pfam" id="PF05977">
    <property type="entry name" value="MFS_3"/>
    <property type="match status" value="1"/>
</dbReference>
<dbReference type="RefSeq" id="WP_344599682.1">
    <property type="nucleotide sequence ID" value="NZ_BAAATK010000002.1"/>
</dbReference>
<proteinExistence type="predicted"/>
<feature type="transmembrane region" description="Helical" evidence="7">
    <location>
        <begin position="174"/>
        <end position="199"/>
    </location>
</feature>
<evidence type="ECO:0000313" key="9">
    <source>
        <dbReference type="Proteomes" id="UP001500460"/>
    </source>
</evidence>
<evidence type="ECO:0000256" key="1">
    <source>
        <dbReference type="ARBA" id="ARBA00004651"/>
    </source>
</evidence>
<organism evidence="8 9">
    <name type="scientific">Streptomyces glaucus</name>
    <dbReference type="NCBI Taxonomy" id="284029"/>
    <lineage>
        <taxon>Bacteria</taxon>
        <taxon>Bacillati</taxon>
        <taxon>Actinomycetota</taxon>
        <taxon>Actinomycetes</taxon>
        <taxon>Kitasatosporales</taxon>
        <taxon>Streptomycetaceae</taxon>
        <taxon>Streptomyces</taxon>
    </lineage>
</organism>
<dbReference type="PANTHER" id="PTHR23513:SF6">
    <property type="entry name" value="MAJOR FACILITATOR SUPERFAMILY ASSOCIATED DOMAIN-CONTAINING PROTEIN"/>
    <property type="match status" value="1"/>
</dbReference>
<feature type="transmembrane region" description="Helical" evidence="7">
    <location>
        <begin position="99"/>
        <end position="132"/>
    </location>
</feature>